<name>A0AAF0J3F1_9BASI</name>
<dbReference type="Proteomes" id="UP001213623">
    <property type="component" value="Chromosome 3"/>
</dbReference>
<feature type="transmembrane region" description="Helical" evidence="6">
    <location>
        <begin position="137"/>
        <end position="160"/>
    </location>
</feature>
<evidence type="ECO:0000256" key="3">
    <source>
        <dbReference type="ARBA" id="ARBA00022989"/>
    </source>
</evidence>
<dbReference type="Pfam" id="PF06398">
    <property type="entry name" value="Pex24p"/>
    <property type="match status" value="1"/>
</dbReference>
<evidence type="ECO:0000256" key="6">
    <source>
        <dbReference type="SAM" id="Phobius"/>
    </source>
</evidence>
<keyword evidence="2 6" id="KW-0812">Transmembrane</keyword>
<evidence type="ECO:0000256" key="5">
    <source>
        <dbReference type="SAM" id="MobiDB-lite"/>
    </source>
</evidence>
<dbReference type="InterPro" id="IPR010482">
    <property type="entry name" value="TECPR1-like_DysF"/>
</dbReference>
<sequence>MSPEPDQVTEANLAKLNMETGTRAKEPVSPVTDESKERPQSVRSTMSFSQRTMDSMNTMIIRSILAVNSEPKRLPTEKRKAPLSIPTTAVNFRGFVQKSGPVFVFQDGVESTLMWDDWLWSTMWMGIWAVISLHPRLFICVPPAIALTIMCNTFFIRFPITEETRNMSPGDALRSMWQEESVLQSTPRAPPIEPRPVVEGEMKYFLHMRDIQNMMRLIIDGYDHISPVVKYLNWSDVPRTLRIFQASMVALVLLYVVAPLIPWRLLVFLGGEFVLIHHHPWLQPAVNAMKKHMNTGRGSYRRVQRQHRLKQRLFDLLDEDRLPEYVWERGWKEMEIYENQRFRARRNSSVRDRAWCSQNLKPGERQAWTRGSDGFSAPGTTPDKIRLEPEEGYEWIEGDEWRIDWGGAWSSVGVDDEGYAYTDHSWNHPAPYAYGVDDSAPKSPSLKSDADDDELDFVSEEEASGHYRAVTRRRRWLRRAVKIVERPASNT</sequence>
<proteinExistence type="predicted"/>
<dbReference type="PANTHER" id="PTHR28304:SF2">
    <property type="entry name" value="PEROXISOMAL MEMBRANE PROTEIN PEX29"/>
    <property type="match status" value="1"/>
</dbReference>
<reference evidence="8" key="1">
    <citation type="submission" date="2023-03" db="EMBL/GenBank/DDBJ databases">
        <title>Mating type loci evolution in Malassezia.</title>
        <authorList>
            <person name="Coelho M.A."/>
        </authorList>
    </citation>
    <scope>NUCLEOTIDE SEQUENCE</scope>
    <source>
        <strain evidence="8">CBS 9557</strain>
    </source>
</reference>
<dbReference type="PANTHER" id="PTHR28304">
    <property type="entry name" value="PEROXISOMAL MEMBRANE PROTEIN PEX29"/>
    <property type="match status" value="1"/>
</dbReference>
<feature type="transmembrane region" description="Helical" evidence="6">
    <location>
        <begin position="243"/>
        <end position="261"/>
    </location>
</feature>
<accession>A0AAF0J3F1</accession>
<keyword evidence="3 6" id="KW-1133">Transmembrane helix</keyword>
<protein>
    <recommendedName>
        <fullName evidence="7">TECPR1-like DysF domain-containing protein</fullName>
    </recommendedName>
</protein>
<evidence type="ECO:0000259" key="7">
    <source>
        <dbReference type="Pfam" id="PF06398"/>
    </source>
</evidence>
<dbReference type="EMBL" id="CP119894">
    <property type="protein sequence ID" value="WFD26738.1"/>
    <property type="molecule type" value="Genomic_DNA"/>
</dbReference>
<evidence type="ECO:0000256" key="4">
    <source>
        <dbReference type="ARBA" id="ARBA00023136"/>
    </source>
</evidence>
<gene>
    <name evidence="8" type="ORF">MNAN1_001723</name>
</gene>
<keyword evidence="9" id="KW-1185">Reference proteome</keyword>
<dbReference type="GO" id="GO:0007031">
    <property type="term" value="P:peroxisome organization"/>
    <property type="evidence" value="ECO:0007669"/>
    <property type="project" value="TreeGrafter"/>
</dbReference>
<dbReference type="InterPro" id="IPR052816">
    <property type="entry name" value="Peroxisomal_Membrane_PEX28-32"/>
</dbReference>
<keyword evidence="4 6" id="KW-0472">Membrane</keyword>
<evidence type="ECO:0000313" key="8">
    <source>
        <dbReference type="EMBL" id="WFD26738.1"/>
    </source>
</evidence>
<dbReference type="GO" id="GO:0005778">
    <property type="term" value="C:peroxisomal membrane"/>
    <property type="evidence" value="ECO:0007669"/>
    <property type="project" value="UniProtKB-ARBA"/>
</dbReference>
<dbReference type="AlphaFoldDB" id="A0AAF0J3F1"/>
<evidence type="ECO:0000313" key="9">
    <source>
        <dbReference type="Proteomes" id="UP001213623"/>
    </source>
</evidence>
<evidence type="ECO:0000256" key="2">
    <source>
        <dbReference type="ARBA" id="ARBA00022692"/>
    </source>
</evidence>
<feature type="region of interest" description="Disordered" evidence="5">
    <location>
        <begin position="14"/>
        <end position="48"/>
    </location>
</feature>
<feature type="domain" description="TECPR1-like DysF" evidence="7">
    <location>
        <begin position="82"/>
        <end position="430"/>
    </location>
</feature>
<organism evidence="8 9">
    <name type="scientific">Malassezia nana</name>
    <dbReference type="NCBI Taxonomy" id="180528"/>
    <lineage>
        <taxon>Eukaryota</taxon>
        <taxon>Fungi</taxon>
        <taxon>Dikarya</taxon>
        <taxon>Basidiomycota</taxon>
        <taxon>Ustilaginomycotina</taxon>
        <taxon>Malasseziomycetes</taxon>
        <taxon>Malasseziales</taxon>
        <taxon>Malasseziaceae</taxon>
        <taxon>Malassezia</taxon>
    </lineage>
</organism>
<evidence type="ECO:0000256" key="1">
    <source>
        <dbReference type="ARBA" id="ARBA00004141"/>
    </source>
</evidence>
<feature type="region of interest" description="Disordered" evidence="5">
    <location>
        <begin position="435"/>
        <end position="454"/>
    </location>
</feature>
<comment type="subcellular location">
    <subcellularLocation>
        <location evidence="1">Membrane</location>
        <topology evidence="1">Multi-pass membrane protein</topology>
    </subcellularLocation>
</comment>